<feature type="compositionally biased region" description="Polar residues" evidence="1">
    <location>
        <begin position="31"/>
        <end position="43"/>
    </location>
</feature>
<comment type="caution">
    <text evidence="2">The sequence shown here is derived from an EMBL/GenBank/DDBJ whole genome shotgun (WGS) entry which is preliminary data.</text>
</comment>
<feature type="region of interest" description="Disordered" evidence="1">
    <location>
        <begin position="1"/>
        <end position="69"/>
    </location>
</feature>
<organism evidence="2 3">
    <name type="scientific">Riccia sorocarpa</name>
    <dbReference type="NCBI Taxonomy" id="122646"/>
    <lineage>
        <taxon>Eukaryota</taxon>
        <taxon>Viridiplantae</taxon>
        <taxon>Streptophyta</taxon>
        <taxon>Embryophyta</taxon>
        <taxon>Marchantiophyta</taxon>
        <taxon>Marchantiopsida</taxon>
        <taxon>Marchantiidae</taxon>
        <taxon>Marchantiales</taxon>
        <taxon>Ricciaceae</taxon>
        <taxon>Riccia</taxon>
    </lineage>
</organism>
<evidence type="ECO:0000256" key="1">
    <source>
        <dbReference type="SAM" id="MobiDB-lite"/>
    </source>
</evidence>
<reference evidence="2 3" key="1">
    <citation type="submission" date="2024-09" db="EMBL/GenBank/DDBJ databases">
        <title>Chromosome-scale assembly of Riccia sorocarpa.</title>
        <authorList>
            <person name="Paukszto L."/>
        </authorList>
    </citation>
    <scope>NUCLEOTIDE SEQUENCE [LARGE SCALE GENOMIC DNA]</scope>
    <source>
        <strain evidence="2">LP-2024</strain>
        <tissue evidence="2">Aerial parts of the thallus</tissue>
    </source>
</reference>
<dbReference type="AlphaFoldDB" id="A0ABD3G977"/>
<sequence>MSLPPRVNGLGLHKKDLCNRDKGGAPRKRTNLTAKNETTSNPPRGSKSMEKNQQHRKTFPVGRGGGEGLEFLKEMNPRARLWKGEVRELGPGKFTPLPRQGLVLLRRRKKAASTEKPESRFENDLIREGGVIGGPAKEVPEIGPI</sequence>
<name>A0ABD3G977_9MARC</name>
<proteinExistence type="predicted"/>
<evidence type="ECO:0000313" key="3">
    <source>
        <dbReference type="Proteomes" id="UP001633002"/>
    </source>
</evidence>
<accession>A0ABD3G977</accession>
<keyword evidence="3" id="KW-1185">Reference proteome</keyword>
<dbReference type="EMBL" id="JBJQOH010000008">
    <property type="protein sequence ID" value="KAL3675518.1"/>
    <property type="molecule type" value="Genomic_DNA"/>
</dbReference>
<feature type="compositionally biased region" description="Basic and acidic residues" evidence="1">
    <location>
        <begin position="13"/>
        <end position="24"/>
    </location>
</feature>
<protein>
    <submittedName>
        <fullName evidence="2">Uncharacterized protein</fullName>
    </submittedName>
</protein>
<evidence type="ECO:0000313" key="2">
    <source>
        <dbReference type="EMBL" id="KAL3675518.1"/>
    </source>
</evidence>
<dbReference type="Proteomes" id="UP001633002">
    <property type="component" value="Unassembled WGS sequence"/>
</dbReference>
<gene>
    <name evidence="2" type="ORF">R1sor_025466</name>
</gene>